<dbReference type="SUPFAM" id="SSF50494">
    <property type="entry name" value="Trypsin-like serine proteases"/>
    <property type="match status" value="1"/>
</dbReference>
<keyword evidence="2" id="KW-0732">Signal</keyword>
<dbReference type="PANTHER" id="PTHR36234">
    <property type="entry name" value="LYSYL ENDOPEPTIDASE"/>
    <property type="match status" value="1"/>
</dbReference>
<gene>
    <name evidence="3" type="ORF">Cco03nite_67650</name>
</gene>
<evidence type="ECO:0000313" key="4">
    <source>
        <dbReference type="Proteomes" id="UP000630887"/>
    </source>
</evidence>
<comment type="caution">
    <text evidence="3">The sequence shown here is derived from an EMBL/GenBank/DDBJ whole genome shotgun (WGS) entry which is preliminary data.</text>
</comment>
<evidence type="ECO:0008006" key="5">
    <source>
        <dbReference type="Google" id="ProtNLM"/>
    </source>
</evidence>
<protein>
    <recommendedName>
        <fullName evidence="5">V8-like Glu-specific endopeptidase</fullName>
    </recommendedName>
</protein>
<keyword evidence="4" id="KW-1185">Reference proteome</keyword>
<feature type="signal peptide" evidence="2">
    <location>
        <begin position="1"/>
        <end position="23"/>
    </location>
</feature>
<sequence length="445" mass="47163">MRRTVALVMGISAVLALTSAAGAAVLGEGAPPAVRPDDARSMITAVQDAEQAAVPSAGAGAVAPVTAKGGEDATPNRTGRAEAGRVESAHAVLGYLGADRSTTLHYPGAEYVKVHFSQLLLLPGDYLTVSDPKRTEVHRIDGDAVGSVLGSAGRWAMSVTGDTALVELHSSNLDLLGLGGAVARLGVVIDQVSRGHTEAERAAASESYQKAKRAQAGTGREETICGSDQKADAVCYRTTEPVVYRRAKAVARMLIGGVELCTAWRVGPRNLLLTNNHCVADKSETSDVEVWFNYQCAECGGYDVFRPTKVWLSELITTDKTLDFSLFSVTDFPLVEKFGYLELDLRRPAKGEELYIPQHPAGAPAMVAISSDRDRAGNCAVESSDYDGYADDTDISYYCDTEGGSSGSPVLSRRTNKVIALHHFGGCPNSGVRMELIAKKLGTLL</sequence>
<name>A0A8J3LC93_9ACTN</name>
<dbReference type="InterPro" id="IPR043504">
    <property type="entry name" value="Peptidase_S1_PA_chymotrypsin"/>
</dbReference>
<evidence type="ECO:0000313" key="3">
    <source>
        <dbReference type="EMBL" id="GIG10065.1"/>
    </source>
</evidence>
<feature type="compositionally biased region" description="Low complexity" evidence="1">
    <location>
        <begin position="55"/>
        <end position="68"/>
    </location>
</feature>
<dbReference type="Proteomes" id="UP000630887">
    <property type="component" value="Unassembled WGS sequence"/>
</dbReference>
<accession>A0A8J3LC93</accession>
<dbReference type="Gene3D" id="2.40.10.10">
    <property type="entry name" value="Trypsin-like serine proteases"/>
    <property type="match status" value="2"/>
</dbReference>
<evidence type="ECO:0000256" key="1">
    <source>
        <dbReference type="SAM" id="MobiDB-lite"/>
    </source>
</evidence>
<organism evidence="3 4">
    <name type="scientific">Catellatospora coxensis</name>
    <dbReference type="NCBI Taxonomy" id="310354"/>
    <lineage>
        <taxon>Bacteria</taxon>
        <taxon>Bacillati</taxon>
        <taxon>Actinomycetota</taxon>
        <taxon>Actinomycetes</taxon>
        <taxon>Micromonosporales</taxon>
        <taxon>Micromonosporaceae</taxon>
        <taxon>Catellatospora</taxon>
    </lineage>
</organism>
<dbReference type="AlphaFoldDB" id="A0A8J3LC93"/>
<evidence type="ECO:0000256" key="2">
    <source>
        <dbReference type="SAM" id="SignalP"/>
    </source>
</evidence>
<feature type="region of interest" description="Disordered" evidence="1">
    <location>
        <begin position="55"/>
        <end position="84"/>
    </location>
</feature>
<reference evidence="3 4" key="1">
    <citation type="submission" date="2021-01" db="EMBL/GenBank/DDBJ databases">
        <title>Whole genome shotgun sequence of Catellatospora coxensis NBRC 107359.</title>
        <authorList>
            <person name="Komaki H."/>
            <person name="Tamura T."/>
        </authorList>
    </citation>
    <scope>NUCLEOTIDE SEQUENCE [LARGE SCALE GENOMIC DNA]</scope>
    <source>
        <strain evidence="3 4">NBRC 107359</strain>
    </source>
</reference>
<dbReference type="RefSeq" id="WP_203697829.1">
    <property type="nucleotide sequence ID" value="NZ_BAAALC010000071.1"/>
</dbReference>
<dbReference type="InterPro" id="IPR009003">
    <property type="entry name" value="Peptidase_S1_PA"/>
</dbReference>
<dbReference type="Pfam" id="PF13365">
    <property type="entry name" value="Trypsin_2"/>
    <property type="match status" value="1"/>
</dbReference>
<dbReference type="EMBL" id="BONI01000079">
    <property type="protein sequence ID" value="GIG10065.1"/>
    <property type="molecule type" value="Genomic_DNA"/>
</dbReference>
<proteinExistence type="predicted"/>
<feature type="chain" id="PRO_5035301585" description="V8-like Glu-specific endopeptidase" evidence="2">
    <location>
        <begin position="24"/>
        <end position="445"/>
    </location>
</feature>
<dbReference type="PANTHER" id="PTHR36234:SF5">
    <property type="entry name" value="LYSYL ENDOPEPTIDASE"/>
    <property type="match status" value="1"/>
</dbReference>